<evidence type="ECO:0000256" key="2">
    <source>
        <dbReference type="ARBA" id="ARBA00023125"/>
    </source>
</evidence>
<dbReference type="PANTHER" id="PTHR30349">
    <property type="entry name" value="PHAGE INTEGRASE-RELATED"/>
    <property type="match status" value="1"/>
</dbReference>
<dbReference type="InterPro" id="IPR011010">
    <property type="entry name" value="DNA_brk_join_enz"/>
</dbReference>
<keyword evidence="8" id="KW-1185">Reference proteome</keyword>
<evidence type="ECO:0000313" key="7">
    <source>
        <dbReference type="EMBL" id="CAH1194679.1"/>
    </source>
</evidence>
<comment type="caution">
    <text evidence="7">The sequence shown here is derived from an EMBL/GenBank/DDBJ whole genome shotgun (WGS) entry which is preliminary data.</text>
</comment>
<dbReference type="Pfam" id="PF00589">
    <property type="entry name" value="Phage_integrase"/>
    <property type="match status" value="1"/>
</dbReference>
<gene>
    <name evidence="7" type="primary">xerC_3</name>
    <name evidence="7" type="ORF">PAECIP111892_01799</name>
</gene>
<dbReference type="Pfam" id="PF13102">
    <property type="entry name" value="Phage_int_SAM_5"/>
    <property type="match status" value="1"/>
</dbReference>
<dbReference type="PANTHER" id="PTHR30349:SF41">
    <property type="entry name" value="INTEGRASE_RECOMBINASE PROTEIN MJ0367-RELATED"/>
    <property type="match status" value="1"/>
</dbReference>
<name>A0ABM9BUD5_9BACL</name>
<feature type="domain" description="Core-binding (CB)" evidence="6">
    <location>
        <begin position="19"/>
        <end position="122"/>
    </location>
</feature>
<dbReference type="PROSITE" id="PS51898">
    <property type="entry name" value="TYR_RECOMBINASE"/>
    <property type="match status" value="1"/>
</dbReference>
<evidence type="ECO:0000256" key="1">
    <source>
        <dbReference type="ARBA" id="ARBA00008857"/>
    </source>
</evidence>
<dbReference type="Gene3D" id="1.10.443.10">
    <property type="entry name" value="Intergrase catalytic core"/>
    <property type="match status" value="1"/>
</dbReference>
<dbReference type="InterPro" id="IPR002104">
    <property type="entry name" value="Integrase_catalytic"/>
</dbReference>
<accession>A0ABM9BUD5</accession>
<dbReference type="InterPro" id="IPR050090">
    <property type="entry name" value="Tyrosine_recombinase_XerCD"/>
</dbReference>
<comment type="similarity">
    <text evidence="1">Belongs to the 'phage' integrase family.</text>
</comment>
<protein>
    <submittedName>
        <fullName evidence="7">Tyrosine recombinase XerC</fullName>
    </submittedName>
</protein>
<evidence type="ECO:0000259" key="6">
    <source>
        <dbReference type="PROSITE" id="PS51900"/>
    </source>
</evidence>
<dbReference type="InterPro" id="IPR025269">
    <property type="entry name" value="SAM-like_dom"/>
</dbReference>
<organism evidence="7 8">
    <name type="scientific">Paenibacillus auburnensis</name>
    <dbReference type="NCBI Taxonomy" id="2905649"/>
    <lineage>
        <taxon>Bacteria</taxon>
        <taxon>Bacillati</taxon>
        <taxon>Bacillota</taxon>
        <taxon>Bacilli</taxon>
        <taxon>Bacillales</taxon>
        <taxon>Paenibacillaceae</taxon>
        <taxon>Paenibacillus</taxon>
    </lineage>
</organism>
<dbReference type="InterPro" id="IPR013762">
    <property type="entry name" value="Integrase-like_cat_sf"/>
</dbReference>
<dbReference type="Gene3D" id="1.10.150.130">
    <property type="match status" value="1"/>
</dbReference>
<evidence type="ECO:0000259" key="5">
    <source>
        <dbReference type="PROSITE" id="PS51898"/>
    </source>
</evidence>
<feature type="domain" description="Tyr recombinase" evidence="5">
    <location>
        <begin position="143"/>
        <end position="324"/>
    </location>
</feature>
<keyword evidence="2 4" id="KW-0238">DNA-binding</keyword>
<proteinExistence type="inferred from homology"/>
<sequence>MDKRIGRNYKSRRSTRNDKKLEDLFEQFRLAKKAEGRSKRTFQTYEDSYRYFCEYLDMQGVERVFSSVTPESVRSYMSWMLNDKRKWEGHNHKGEHEKTVGLSPVTVNTKVKGLKTMFKFLNEEGYIPTNPLANIKKVTEPIKEIQILSVQEMKKLLSVIDKSTYAGFRDYVLITVLIDSSARIGEVVSLNKLDVDFRRGMLFFNENVVKTRRARRVPITKRTVRLLRELISENEEFETDHIFLTNYGLPLSSNQFRQRLKKHSINAGLELRIHPYIFRHTAATLFLENGGDVHHLAQTLGHADIRMTSRYVHLSEKSVKDQHDRYSTINDVVGKLGKDRKIKRTT</sequence>
<dbReference type="RefSeq" id="WP_236331995.1">
    <property type="nucleotide sequence ID" value="NZ_CAKMMG010000001.1"/>
</dbReference>
<keyword evidence="3" id="KW-0233">DNA recombination</keyword>
<evidence type="ECO:0000256" key="4">
    <source>
        <dbReference type="PROSITE-ProRule" id="PRU01248"/>
    </source>
</evidence>
<dbReference type="InterPro" id="IPR010998">
    <property type="entry name" value="Integrase_recombinase_N"/>
</dbReference>
<dbReference type="EMBL" id="CAKMMG010000001">
    <property type="protein sequence ID" value="CAH1194679.1"/>
    <property type="molecule type" value="Genomic_DNA"/>
</dbReference>
<dbReference type="InterPro" id="IPR044068">
    <property type="entry name" value="CB"/>
</dbReference>
<reference evidence="7" key="1">
    <citation type="submission" date="2022-01" db="EMBL/GenBank/DDBJ databases">
        <authorList>
            <person name="Criscuolo A."/>
        </authorList>
    </citation>
    <scope>NUCLEOTIDE SEQUENCE</scope>
    <source>
        <strain evidence="7">CIP111892</strain>
    </source>
</reference>
<dbReference type="SUPFAM" id="SSF56349">
    <property type="entry name" value="DNA breaking-rejoining enzymes"/>
    <property type="match status" value="1"/>
</dbReference>
<dbReference type="PROSITE" id="PS51900">
    <property type="entry name" value="CB"/>
    <property type="match status" value="1"/>
</dbReference>
<evidence type="ECO:0000313" key="8">
    <source>
        <dbReference type="Proteomes" id="UP000838324"/>
    </source>
</evidence>
<dbReference type="Proteomes" id="UP000838324">
    <property type="component" value="Unassembled WGS sequence"/>
</dbReference>
<evidence type="ECO:0000256" key="3">
    <source>
        <dbReference type="ARBA" id="ARBA00023172"/>
    </source>
</evidence>